<protein>
    <submittedName>
        <fullName evidence="2">Heterokaryon incompatibility protein 6, OR allele</fullName>
    </submittedName>
</protein>
<dbReference type="EMBL" id="MSZU01000074">
    <property type="protein sequence ID" value="OMP89163.1"/>
    <property type="molecule type" value="Genomic_DNA"/>
</dbReference>
<dbReference type="InterPro" id="IPR010730">
    <property type="entry name" value="HET"/>
</dbReference>
<accession>A0A1S8BPP7</accession>
<dbReference type="OrthoDB" id="3553147at2759"/>
<dbReference type="Proteomes" id="UP000190776">
    <property type="component" value="Unassembled WGS sequence"/>
</dbReference>
<dbReference type="Pfam" id="PF26639">
    <property type="entry name" value="Het-6_barrel"/>
    <property type="match status" value="1"/>
</dbReference>
<feature type="domain" description="Heterokaryon incompatibility" evidence="1">
    <location>
        <begin position="46"/>
        <end position="201"/>
    </location>
</feature>
<dbReference type="InterPro" id="IPR052895">
    <property type="entry name" value="HetReg/Transcr_Mod"/>
</dbReference>
<evidence type="ECO:0000313" key="3">
    <source>
        <dbReference type="Proteomes" id="UP000190776"/>
    </source>
</evidence>
<evidence type="ECO:0000259" key="1">
    <source>
        <dbReference type="Pfam" id="PF06985"/>
    </source>
</evidence>
<organism evidence="2 3">
    <name type="scientific">Diplodia seriata</name>
    <dbReference type="NCBI Taxonomy" id="420778"/>
    <lineage>
        <taxon>Eukaryota</taxon>
        <taxon>Fungi</taxon>
        <taxon>Dikarya</taxon>
        <taxon>Ascomycota</taxon>
        <taxon>Pezizomycotina</taxon>
        <taxon>Dothideomycetes</taxon>
        <taxon>Dothideomycetes incertae sedis</taxon>
        <taxon>Botryosphaeriales</taxon>
        <taxon>Botryosphaeriaceae</taxon>
        <taxon>Diplodia</taxon>
    </lineage>
</organism>
<comment type="caution">
    <text evidence="2">The sequence shown here is derived from an EMBL/GenBank/DDBJ whole genome shotgun (WGS) entry which is preliminary data.</text>
</comment>
<dbReference type="PANTHER" id="PTHR24148:SF77">
    <property type="entry name" value="HETEROKARYON INCOMPATIBILITY DOMAIN-CONTAINING PROTEIN"/>
    <property type="match status" value="1"/>
</dbReference>
<name>A0A1S8BPP7_9PEZI</name>
<sequence length="703" mass="78780">MHGVEYTPIPPGARHFRILTLHPSADTSAVIECSLEKASLDDPPNYEALSYVWGDPTKTHSVAIDGKIVRVTKNLEVALRHLRLPDRPRNLWVDAVCIDQQNVDERDSQVLHMREIYQRCSIDLLWLGEDASILGKGASVMDGIGTITELEESISASFSRGNNWDKAPDDLLDEQFGDWTGTLNQLFREPQVWQRVWIMQEVSLAPRVVLVAGRATLPWERIDDFLDVDRHIAAYGFPDAFHQPFGHSWTLKGHLNYCLARAQILAHQRRICVQQQQQSEKALTPYNSTATSSSSSLHNILARFRYCDATDPRDRIFALLNLSSNPLSLTPTYHDPVATVYTKTAAALINAAGNLDLLCQGPWILGTPSPTRKHPPRNPDLPSWVPDFANPGAFQILFAQRGIYNAAGEGLAPADGEMVSSSSSSSLPLPVELTARGRAIQLYGWDVGKLAIVRRLYPAETPSWDQCVRALAWMPDEVLETGIVAGNGSLEAFLKRGEDEDPRALVEGGGSAVHLNGGRKELGRKLMGAEGSWGTFEAYWRTLMLDCTRYPVRRLREEDVRELRPKFATWLMAPVGVEHSEGIQVELDSEGRAKRRQKKDLAKEARKTVSRHLMQVEDWVFAVLENGQYAMVPPEAEKGDQVAVLKGAKTPVVLRQVKREREKKQGPWMEEWKFVGSCYVHGLMDGEVVTRELKSQGRQFYLI</sequence>
<gene>
    <name evidence="2" type="ORF">BK809_0005884</name>
</gene>
<dbReference type="Pfam" id="PF06985">
    <property type="entry name" value="HET"/>
    <property type="match status" value="1"/>
</dbReference>
<proteinExistence type="predicted"/>
<evidence type="ECO:0000313" key="2">
    <source>
        <dbReference type="EMBL" id="OMP89163.1"/>
    </source>
</evidence>
<dbReference type="PANTHER" id="PTHR24148">
    <property type="entry name" value="ANKYRIN REPEAT DOMAIN-CONTAINING PROTEIN 39 HOMOLOG-RELATED"/>
    <property type="match status" value="1"/>
</dbReference>
<dbReference type="AlphaFoldDB" id="A0A1S8BPP7"/>
<reference evidence="2 3" key="1">
    <citation type="submission" date="2017-01" db="EMBL/GenBank/DDBJ databases">
        <title>Draft genome sequence of Diplodia seriata F98.1, a fungal species involved in grapevine trunk diseases.</title>
        <authorList>
            <person name="Robert-Siegwald G."/>
            <person name="Vallet J."/>
            <person name="Abou-Mansour E."/>
            <person name="Xu J."/>
            <person name="Rey P."/>
            <person name="Bertsch C."/>
            <person name="Rego C."/>
            <person name="Larignon P."/>
            <person name="Fontaine F."/>
            <person name="Lebrun M.-H."/>
        </authorList>
    </citation>
    <scope>NUCLEOTIDE SEQUENCE [LARGE SCALE GENOMIC DNA]</scope>
    <source>
        <strain evidence="2 3">F98.1</strain>
    </source>
</reference>